<dbReference type="Proteomes" id="UP000807353">
    <property type="component" value="Unassembled WGS sequence"/>
</dbReference>
<name>A0A9P6CJ82_9AGAR</name>
<evidence type="ECO:0000313" key="2">
    <source>
        <dbReference type="EMBL" id="KAF9468172.1"/>
    </source>
</evidence>
<dbReference type="OrthoDB" id="3358294at2759"/>
<keyword evidence="1" id="KW-1133">Transmembrane helix</keyword>
<evidence type="ECO:0008006" key="4">
    <source>
        <dbReference type="Google" id="ProtNLM"/>
    </source>
</evidence>
<organism evidence="2 3">
    <name type="scientific">Collybia nuda</name>
    <dbReference type="NCBI Taxonomy" id="64659"/>
    <lineage>
        <taxon>Eukaryota</taxon>
        <taxon>Fungi</taxon>
        <taxon>Dikarya</taxon>
        <taxon>Basidiomycota</taxon>
        <taxon>Agaricomycotina</taxon>
        <taxon>Agaricomycetes</taxon>
        <taxon>Agaricomycetidae</taxon>
        <taxon>Agaricales</taxon>
        <taxon>Tricholomatineae</taxon>
        <taxon>Clitocybaceae</taxon>
        <taxon>Collybia</taxon>
    </lineage>
</organism>
<sequence length="176" mass="19710">MSSARLTSNLVDIEAQTSLPTPTPVLTYTTRTPPTHFTTTPIDDFFGYTLSASRTHESRHDQSISDIPPPYVDDLPPYARKAPEPLTLAKYLFKFGFLFPPFWIMGVIILISPLRAPESSETAAWMPEKTESERQQIIAQMRKVEVKWAYRCVWALVVLAILATAAGIAAWAITRA</sequence>
<proteinExistence type="predicted"/>
<keyword evidence="3" id="KW-1185">Reference proteome</keyword>
<feature type="transmembrane region" description="Helical" evidence="1">
    <location>
        <begin position="91"/>
        <end position="111"/>
    </location>
</feature>
<reference evidence="2" key="1">
    <citation type="submission" date="2020-11" db="EMBL/GenBank/DDBJ databases">
        <authorList>
            <consortium name="DOE Joint Genome Institute"/>
            <person name="Ahrendt S."/>
            <person name="Riley R."/>
            <person name="Andreopoulos W."/>
            <person name="Labutti K."/>
            <person name="Pangilinan J."/>
            <person name="Ruiz-Duenas F.J."/>
            <person name="Barrasa J.M."/>
            <person name="Sanchez-Garcia M."/>
            <person name="Camarero S."/>
            <person name="Miyauchi S."/>
            <person name="Serrano A."/>
            <person name="Linde D."/>
            <person name="Babiker R."/>
            <person name="Drula E."/>
            <person name="Ayuso-Fernandez I."/>
            <person name="Pacheco R."/>
            <person name="Padilla G."/>
            <person name="Ferreira P."/>
            <person name="Barriuso J."/>
            <person name="Kellner H."/>
            <person name="Castanera R."/>
            <person name="Alfaro M."/>
            <person name="Ramirez L."/>
            <person name="Pisabarro A.G."/>
            <person name="Kuo A."/>
            <person name="Tritt A."/>
            <person name="Lipzen A."/>
            <person name="He G."/>
            <person name="Yan M."/>
            <person name="Ng V."/>
            <person name="Cullen D."/>
            <person name="Martin F."/>
            <person name="Rosso M.-N."/>
            <person name="Henrissat B."/>
            <person name="Hibbett D."/>
            <person name="Martinez A.T."/>
            <person name="Grigoriev I.V."/>
        </authorList>
    </citation>
    <scope>NUCLEOTIDE SEQUENCE</scope>
    <source>
        <strain evidence="2">CBS 247.69</strain>
    </source>
</reference>
<evidence type="ECO:0000313" key="3">
    <source>
        <dbReference type="Proteomes" id="UP000807353"/>
    </source>
</evidence>
<feature type="transmembrane region" description="Helical" evidence="1">
    <location>
        <begin position="148"/>
        <end position="173"/>
    </location>
</feature>
<accession>A0A9P6CJ82</accession>
<dbReference type="AlphaFoldDB" id="A0A9P6CJ82"/>
<comment type="caution">
    <text evidence="2">The sequence shown here is derived from an EMBL/GenBank/DDBJ whole genome shotgun (WGS) entry which is preliminary data.</text>
</comment>
<keyword evidence="1" id="KW-0812">Transmembrane</keyword>
<evidence type="ECO:0000256" key="1">
    <source>
        <dbReference type="SAM" id="Phobius"/>
    </source>
</evidence>
<dbReference type="EMBL" id="MU150234">
    <property type="protein sequence ID" value="KAF9468172.1"/>
    <property type="molecule type" value="Genomic_DNA"/>
</dbReference>
<gene>
    <name evidence="2" type="ORF">BDZ94DRAFT_1247365</name>
</gene>
<protein>
    <recommendedName>
        <fullName evidence="4">Transmembrane protein</fullName>
    </recommendedName>
</protein>
<keyword evidence="1" id="KW-0472">Membrane</keyword>